<evidence type="ECO:0000313" key="1">
    <source>
        <dbReference type="EMBL" id="KAJ2971192.1"/>
    </source>
</evidence>
<name>A0ACC1MWZ9_9PEZI</name>
<comment type="caution">
    <text evidence="1">The sequence shown here is derived from an EMBL/GenBank/DDBJ whole genome shotgun (WGS) entry which is preliminary data.</text>
</comment>
<keyword evidence="2" id="KW-1185">Reference proteome</keyword>
<dbReference type="EMBL" id="JAPDGR010003452">
    <property type="protein sequence ID" value="KAJ2971192.1"/>
    <property type="molecule type" value="Genomic_DNA"/>
</dbReference>
<reference evidence="1" key="1">
    <citation type="submission" date="2022-10" db="EMBL/GenBank/DDBJ databases">
        <title>Genome Sequence of Xylaria curta.</title>
        <authorList>
            <person name="Buettner E."/>
        </authorList>
    </citation>
    <scope>NUCLEOTIDE SEQUENCE</scope>
    <source>
        <strain evidence="1">Babe10</strain>
    </source>
</reference>
<protein>
    <submittedName>
        <fullName evidence="1">Uncharacterized protein</fullName>
    </submittedName>
</protein>
<proteinExistence type="predicted"/>
<organism evidence="1 2">
    <name type="scientific">Xylaria curta</name>
    <dbReference type="NCBI Taxonomy" id="42375"/>
    <lineage>
        <taxon>Eukaryota</taxon>
        <taxon>Fungi</taxon>
        <taxon>Dikarya</taxon>
        <taxon>Ascomycota</taxon>
        <taxon>Pezizomycotina</taxon>
        <taxon>Sordariomycetes</taxon>
        <taxon>Xylariomycetidae</taxon>
        <taxon>Xylariales</taxon>
        <taxon>Xylariaceae</taxon>
        <taxon>Xylaria</taxon>
    </lineage>
</organism>
<evidence type="ECO:0000313" key="2">
    <source>
        <dbReference type="Proteomes" id="UP001143856"/>
    </source>
</evidence>
<gene>
    <name evidence="1" type="ORF">NUW58_g9484</name>
</gene>
<dbReference type="Proteomes" id="UP001143856">
    <property type="component" value="Unassembled WGS sequence"/>
</dbReference>
<sequence length="499" mass="55681">MSFGYAVGDVIAVLGLFERVAIELRNYKNAPAHFQQLSAELDLLRSTLQHVLQIRPETSEEQQTLEKVRAIAIHCLQPLRTLSAKMEAKQSSLGHFHTSGTLRVMRTRLHRSMVEQKDVDELRKTVLSEIVAINMLLSVQQLAHIKQLSAGVRKYEGQLSTTFDAQANALLNQTSMILDLVGGTPDAIASLHALTTAQAEEQARQTKFLFVNMKSVMSRIGGLSLEFSATSAAVHRYIRSARQTADNVFRLMQDIQRLIIFLVTCTKEMLEAIARNTRMLLDIANHMKRIVKSIEAIPLHLTVGIVRLDDALGVSWGLPIQACSHWDSFHNLLKSVVFANGRAGAQKVQKEQFVITLSKTGQQVNSWDWEKTITEGAHIEQAMMVEHTSPDRGQQCLGPGCNGTIVNGVGNRSNSKSCLSCSQLVIPLDLEDWVDSHSRRKPVWPEPESEVYVVDGLELDPRIHVAEGDIHNFHRVCVIELDNVNVISMSWNVLDYSGD</sequence>
<accession>A0ACC1MWZ9</accession>